<dbReference type="PANTHER" id="PTHR34584">
    <property type="entry name" value="NA(+)/H(+) ANTIPORTER SUBUNIT E1"/>
    <property type="match status" value="1"/>
</dbReference>
<evidence type="ECO:0000256" key="4">
    <source>
        <dbReference type="ARBA" id="ARBA00022692"/>
    </source>
</evidence>
<reference evidence="9" key="1">
    <citation type="submission" date="2012-03" db="EMBL/GenBank/DDBJ databases">
        <title>Complete sequence of chromosome of Deinococcus peraridilitoris DSM 19664.</title>
        <authorList>
            <person name="Lucas S."/>
            <person name="Copeland A."/>
            <person name="Lapidus A."/>
            <person name="Glavina del Rio T."/>
            <person name="Dalin E."/>
            <person name="Tice H."/>
            <person name="Bruce D."/>
            <person name="Goodwin L."/>
            <person name="Pitluck S."/>
            <person name="Peters L."/>
            <person name="Mikhailova N."/>
            <person name="Lu M."/>
            <person name="Kyrpides N."/>
            <person name="Mavromatis K."/>
            <person name="Ivanova N."/>
            <person name="Brettin T."/>
            <person name="Detter J.C."/>
            <person name="Han C."/>
            <person name="Larimer F."/>
            <person name="Land M."/>
            <person name="Hauser L."/>
            <person name="Markowitz V."/>
            <person name="Cheng J.-F."/>
            <person name="Hugenholtz P."/>
            <person name="Woyke T."/>
            <person name="Wu D."/>
            <person name="Pukall R."/>
            <person name="Steenblock K."/>
            <person name="Brambilla E."/>
            <person name="Klenk H.-P."/>
            <person name="Eisen J.A."/>
        </authorList>
    </citation>
    <scope>NUCLEOTIDE SEQUENCE [LARGE SCALE GENOMIC DNA]</scope>
    <source>
        <strain evidence="9">DSM 19664 / LMG 22246 / CIP 109416 / KR-200</strain>
    </source>
</reference>
<dbReference type="Proteomes" id="UP000010467">
    <property type="component" value="Chromosome"/>
</dbReference>
<dbReference type="PATRIC" id="fig|937777.3.peg.1089"/>
<keyword evidence="4 7" id="KW-0812">Transmembrane</keyword>
<keyword evidence="9" id="KW-1185">Reference proteome</keyword>
<dbReference type="KEGG" id="dpd:Deipe_1084"/>
<evidence type="ECO:0000256" key="2">
    <source>
        <dbReference type="ARBA" id="ARBA00006228"/>
    </source>
</evidence>
<feature type="transmembrane region" description="Helical" evidence="7">
    <location>
        <begin position="27"/>
        <end position="44"/>
    </location>
</feature>
<dbReference type="GO" id="GO:0005886">
    <property type="term" value="C:plasma membrane"/>
    <property type="evidence" value="ECO:0007669"/>
    <property type="project" value="UniProtKB-SubCell"/>
</dbReference>
<evidence type="ECO:0000313" key="8">
    <source>
        <dbReference type="EMBL" id="AFZ66647.1"/>
    </source>
</evidence>
<dbReference type="InterPro" id="IPR002758">
    <property type="entry name" value="Cation_antiport_E"/>
</dbReference>
<dbReference type="GO" id="GO:0008324">
    <property type="term" value="F:monoatomic cation transmembrane transporter activity"/>
    <property type="evidence" value="ECO:0007669"/>
    <property type="project" value="InterPro"/>
</dbReference>
<dbReference type="HOGENOM" id="CLU_086615_3_1_0"/>
<dbReference type="AlphaFoldDB" id="L0A0H0"/>
<dbReference type="RefSeq" id="WP_015234957.1">
    <property type="nucleotide sequence ID" value="NC_019793.1"/>
</dbReference>
<dbReference type="Pfam" id="PF01899">
    <property type="entry name" value="MNHE"/>
    <property type="match status" value="1"/>
</dbReference>
<evidence type="ECO:0000256" key="1">
    <source>
        <dbReference type="ARBA" id="ARBA00004651"/>
    </source>
</evidence>
<gene>
    <name evidence="8" type="ordered locus">Deipe_1084</name>
</gene>
<evidence type="ECO:0000256" key="3">
    <source>
        <dbReference type="ARBA" id="ARBA00022475"/>
    </source>
</evidence>
<sequence length="155" mass="16743">MSGLLLNVVLAFSWALFLGDVNLRNLVVGYALGFGVVALFRGVLGDRYVSRTGAALSFVFFFLRELAVANVQVALFALRPQPNLQPVIVAVPLRLQDDSSITFLAAAITLLPGTVAMGVSPDRKFLYAHAIGLPTLDAARTSIQNVEDRLLPFLK</sequence>
<keyword evidence="5 7" id="KW-1133">Transmembrane helix</keyword>
<dbReference type="OrthoDB" id="9807187at2"/>
<feature type="transmembrane region" description="Helical" evidence="7">
    <location>
        <begin position="56"/>
        <end position="79"/>
    </location>
</feature>
<evidence type="ECO:0000313" key="9">
    <source>
        <dbReference type="Proteomes" id="UP000010467"/>
    </source>
</evidence>
<protein>
    <submittedName>
        <fullName evidence="8">Multisubunit Na+/H+ antiporter, MnhE subunit</fullName>
    </submittedName>
</protein>
<name>L0A0H0_DEIPD</name>
<dbReference type="PANTHER" id="PTHR34584:SF1">
    <property type="entry name" value="NA(+)_H(+) ANTIPORTER SUBUNIT E1"/>
    <property type="match status" value="1"/>
</dbReference>
<proteinExistence type="inferred from homology"/>
<organism evidence="8 9">
    <name type="scientific">Deinococcus peraridilitoris (strain DSM 19664 / LMG 22246 / CIP 109416 / KR-200)</name>
    <dbReference type="NCBI Taxonomy" id="937777"/>
    <lineage>
        <taxon>Bacteria</taxon>
        <taxon>Thermotogati</taxon>
        <taxon>Deinococcota</taxon>
        <taxon>Deinococci</taxon>
        <taxon>Deinococcales</taxon>
        <taxon>Deinococcaceae</taxon>
        <taxon>Deinococcus</taxon>
    </lineage>
</organism>
<evidence type="ECO:0000256" key="7">
    <source>
        <dbReference type="SAM" id="Phobius"/>
    </source>
</evidence>
<dbReference type="eggNOG" id="COG1863">
    <property type="taxonomic scope" value="Bacteria"/>
</dbReference>
<feature type="transmembrane region" description="Helical" evidence="7">
    <location>
        <begin position="99"/>
        <end position="119"/>
    </location>
</feature>
<evidence type="ECO:0000256" key="6">
    <source>
        <dbReference type="ARBA" id="ARBA00023136"/>
    </source>
</evidence>
<evidence type="ECO:0000256" key="5">
    <source>
        <dbReference type="ARBA" id="ARBA00022989"/>
    </source>
</evidence>
<keyword evidence="6 7" id="KW-0472">Membrane</keyword>
<comment type="similarity">
    <text evidence="2">Belongs to the CPA3 antiporters (TC 2.A.63) subunit E family.</text>
</comment>
<dbReference type="EMBL" id="CP003382">
    <property type="protein sequence ID" value="AFZ66647.1"/>
    <property type="molecule type" value="Genomic_DNA"/>
</dbReference>
<dbReference type="STRING" id="937777.Deipe_1084"/>
<comment type="subcellular location">
    <subcellularLocation>
        <location evidence="1">Cell membrane</location>
        <topology evidence="1">Multi-pass membrane protein</topology>
    </subcellularLocation>
</comment>
<keyword evidence="3" id="KW-1003">Cell membrane</keyword>
<dbReference type="PIRSF" id="PIRSF019239">
    <property type="entry name" value="MrpE"/>
    <property type="match status" value="1"/>
</dbReference>
<accession>L0A0H0</accession>